<reference evidence="2" key="1">
    <citation type="journal article" date="2023" name="Front. Plant Sci.">
        <title>Chromosomal-level genome assembly of Melastoma candidum provides insights into trichome evolution.</title>
        <authorList>
            <person name="Zhong Y."/>
            <person name="Wu W."/>
            <person name="Sun C."/>
            <person name="Zou P."/>
            <person name="Liu Y."/>
            <person name="Dai S."/>
            <person name="Zhou R."/>
        </authorList>
    </citation>
    <scope>NUCLEOTIDE SEQUENCE [LARGE SCALE GENOMIC DNA]</scope>
</reference>
<accession>A0ACB9RJF9</accession>
<dbReference type="Proteomes" id="UP001057402">
    <property type="component" value="Chromosome 4"/>
</dbReference>
<evidence type="ECO:0000313" key="2">
    <source>
        <dbReference type="Proteomes" id="UP001057402"/>
    </source>
</evidence>
<name>A0ACB9RJF9_9MYRT</name>
<gene>
    <name evidence="1" type="ORF">MLD38_015511</name>
</gene>
<protein>
    <submittedName>
        <fullName evidence="1">Uncharacterized protein</fullName>
    </submittedName>
</protein>
<keyword evidence="2" id="KW-1185">Reference proteome</keyword>
<dbReference type="EMBL" id="CM042883">
    <property type="protein sequence ID" value="KAI4377961.1"/>
    <property type="molecule type" value="Genomic_DNA"/>
</dbReference>
<proteinExistence type="predicted"/>
<organism evidence="1 2">
    <name type="scientific">Melastoma candidum</name>
    <dbReference type="NCBI Taxonomy" id="119954"/>
    <lineage>
        <taxon>Eukaryota</taxon>
        <taxon>Viridiplantae</taxon>
        <taxon>Streptophyta</taxon>
        <taxon>Embryophyta</taxon>
        <taxon>Tracheophyta</taxon>
        <taxon>Spermatophyta</taxon>
        <taxon>Magnoliopsida</taxon>
        <taxon>eudicotyledons</taxon>
        <taxon>Gunneridae</taxon>
        <taxon>Pentapetalae</taxon>
        <taxon>rosids</taxon>
        <taxon>malvids</taxon>
        <taxon>Myrtales</taxon>
        <taxon>Melastomataceae</taxon>
        <taxon>Melastomatoideae</taxon>
        <taxon>Melastomateae</taxon>
        <taxon>Melastoma</taxon>
    </lineage>
</organism>
<comment type="caution">
    <text evidence="1">The sequence shown here is derived from an EMBL/GenBank/DDBJ whole genome shotgun (WGS) entry which is preliminary data.</text>
</comment>
<evidence type="ECO:0000313" key="1">
    <source>
        <dbReference type="EMBL" id="KAI4377961.1"/>
    </source>
</evidence>
<sequence>MGMQYPFVCSRQISSHCIFKHDAGGKDDTKLTIPATVILWYMFAPAEIRADENLKSEMEADVAEECVKLGPIDSVKVCENHPQGVVLVKFKDRKDAEKCIQLMNGRW</sequence>